<evidence type="ECO:0000256" key="9">
    <source>
        <dbReference type="ARBA" id="ARBA00037922"/>
    </source>
</evidence>
<dbReference type="InterPro" id="IPR022664">
    <property type="entry name" value="DapB_N_CS"/>
</dbReference>
<name>A0ABY5Y0S1_9BACT</name>
<sequence>MNTNLIILGAGGRMGSTLIRLAANSNDLTIAAAVEPKTRFVSNLPEHCVVAANLEDCIEKFPHAVIIDFTSASSTMENAKLAARYKNPLVIGTTGLNAEEKKQLAEYAKQTPIMMSPNMSVGINVLLDILPKLTAMLGADYDTELMEIHHNLKKDAPSGTALRLAEAVAEGKKTKLEDVACYHREGIIGERPANEIGIQTLRGGDVVGVHTVYYMGAGERIEITHHAHSRENFAGGALRAARWLAKQEAGRLYSMHDVLKG</sequence>
<dbReference type="HAMAP" id="MF_00102">
    <property type="entry name" value="DapB"/>
    <property type="match status" value="1"/>
</dbReference>
<protein>
    <recommendedName>
        <fullName evidence="10 13">4-hydroxy-tetrahydrodipicolinate reductase</fullName>
        <shortName evidence="13">HTPA reductase</shortName>
        <ecNumber evidence="10 13">1.17.1.8</ecNumber>
    </recommendedName>
</protein>
<dbReference type="EC" id="1.17.1.8" evidence="10 13"/>
<comment type="function">
    <text evidence="13">Catalyzes the conversion of 4-hydroxy-tetrahydrodipicolinate (HTPA) to tetrahydrodipicolinate.</text>
</comment>
<organism evidence="16 17">
    <name type="scientific">Taurinivorans muris</name>
    <dbReference type="NCBI Taxonomy" id="2787751"/>
    <lineage>
        <taxon>Bacteria</taxon>
        <taxon>Pseudomonadati</taxon>
        <taxon>Thermodesulfobacteriota</taxon>
        <taxon>Desulfovibrionia</taxon>
        <taxon>Desulfovibrionales</taxon>
        <taxon>Desulfovibrionaceae</taxon>
        <taxon>Taurinivorans</taxon>
    </lineage>
</organism>
<evidence type="ECO:0000256" key="8">
    <source>
        <dbReference type="ARBA" id="ARBA00023154"/>
    </source>
</evidence>
<feature type="binding site" evidence="13">
    <location>
        <position position="150"/>
    </location>
    <ligand>
        <name>(S)-2,3,4,5-tetrahydrodipicolinate</name>
        <dbReference type="ChEBI" id="CHEBI:16845"/>
    </ligand>
</feature>
<feature type="active site" description="Proton donor/acceptor" evidence="13">
    <location>
        <position position="149"/>
    </location>
</feature>
<evidence type="ECO:0000256" key="3">
    <source>
        <dbReference type="ARBA" id="ARBA00022605"/>
    </source>
</evidence>
<evidence type="ECO:0000256" key="11">
    <source>
        <dbReference type="ARBA" id="ARBA00049080"/>
    </source>
</evidence>
<feature type="binding site" evidence="13">
    <location>
        <begin position="9"/>
        <end position="14"/>
    </location>
    <ligand>
        <name>NAD(+)</name>
        <dbReference type="ChEBI" id="CHEBI:57540"/>
    </ligand>
</feature>
<gene>
    <name evidence="13" type="primary">dapB</name>
    <name evidence="16" type="ORF">JBF11_00025</name>
</gene>
<dbReference type="Pfam" id="PF05173">
    <property type="entry name" value="DapB_C"/>
    <property type="match status" value="1"/>
</dbReference>
<comment type="similarity">
    <text evidence="1 13">Belongs to the DapB family.</text>
</comment>
<dbReference type="InterPro" id="IPR022663">
    <property type="entry name" value="DapB_C"/>
</dbReference>
<evidence type="ECO:0000256" key="5">
    <source>
        <dbReference type="ARBA" id="ARBA00022915"/>
    </source>
</evidence>
<evidence type="ECO:0000256" key="6">
    <source>
        <dbReference type="ARBA" id="ARBA00023002"/>
    </source>
</evidence>
<keyword evidence="2 13" id="KW-0963">Cytoplasm</keyword>
<dbReference type="NCBIfam" id="TIGR00036">
    <property type="entry name" value="dapB"/>
    <property type="match status" value="1"/>
</dbReference>
<dbReference type="Gene3D" id="3.40.50.720">
    <property type="entry name" value="NAD(P)-binding Rossmann-like Domain"/>
    <property type="match status" value="1"/>
</dbReference>
<dbReference type="PANTHER" id="PTHR20836">
    <property type="entry name" value="DIHYDRODIPICOLINATE REDUCTASE"/>
    <property type="match status" value="1"/>
</dbReference>
<dbReference type="InterPro" id="IPR023940">
    <property type="entry name" value="DHDPR_bac"/>
</dbReference>
<accession>A0ABY5Y0S1</accession>
<keyword evidence="6 13" id="KW-0560">Oxidoreductase</keyword>
<comment type="subunit">
    <text evidence="13">Homotetramer.</text>
</comment>
<keyword evidence="8 13" id="KW-0457">Lysine biosynthesis</keyword>
<dbReference type="PROSITE" id="PS01298">
    <property type="entry name" value="DAPB"/>
    <property type="match status" value="1"/>
</dbReference>
<evidence type="ECO:0000256" key="1">
    <source>
        <dbReference type="ARBA" id="ARBA00006642"/>
    </source>
</evidence>
<keyword evidence="17" id="KW-1185">Reference proteome</keyword>
<comment type="pathway">
    <text evidence="9 13">Amino-acid biosynthesis; L-lysine biosynthesis via DAP pathway; (S)-tetrahydrodipicolinate from L-aspartate: step 4/4.</text>
</comment>
<feature type="binding site" evidence="13">
    <location>
        <begin position="116"/>
        <end position="119"/>
    </location>
    <ligand>
        <name>NAD(+)</name>
        <dbReference type="ChEBI" id="CHEBI:57540"/>
    </ligand>
</feature>
<dbReference type="Proteomes" id="UP001058120">
    <property type="component" value="Chromosome"/>
</dbReference>
<comment type="caution">
    <text evidence="13">Was originally thought to be a dihydrodipicolinate reductase (DHDPR), catalyzing the conversion of dihydrodipicolinate to tetrahydrodipicolinate. However, it was shown in E.coli that the substrate of the enzymatic reaction is not dihydrodipicolinate (DHDP) but in fact (2S,4S)-4-hydroxy-2,3,4,5-tetrahydrodipicolinic acid (HTPA), the product released by the DapA-catalyzed reaction.</text>
</comment>
<dbReference type="PIRSF" id="PIRSF000161">
    <property type="entry name" value="DHPR"/>
    <property type="match status" value="1"/>
</dbReference>
<dbReference type="SUPFAM" id="SSF55347">
    <property type="entry name" value="Glyceraldehyde-3-phosphate dehydrogenase-like, C-terminal domain"/>
    <property type="match status" value="1"/>
</dbReference>
<keyword evidence="3 13" id="KW-0028">Amino-acid biosynthesis</keyword>
<dbReference type="InterPro" id="IPR000846">
    <property type="entry name" value="DapB_N"/>
</dbReference>
<reference evidence="16" key="1">
    <citation type="submission" date="2020-12" db="EMBL/GenBank/DDBJ databases">
        <title>Taurinivorans muris gen. nov., sp. nov., fundamental and realized metabolic niche of a ubiquitous sulfidogenic bacterium in the murine intestine.</title>
        <authorList>
            <person name="Ye H."/>
            <person name="Hanson B.T."/>
            <person name="Loy A."/>
        </authorList>
    </citation>
    <scope>NUCLEOTIDE SEQUENCE</scope>
    <source>
        <strain evidence="16">LT0009</strain>
    </source>
</reference>
<dbReference type="RefSeq" id="WP_334315344.1">
    <property type="nucleotide sequence ID" value="NZ_CP065938.1"/>
</dbReference>
<evidence type="ECO:0000256" key="2">
    <source>
        <dbReference type="ARBA" id="ARBA00022490"/>
    </source>
</evidence>
<evidence type="ECO:0000313" key="17">
    <source>
        <dbReference type="Proteomes" id="UP001058120"/>
    </source>
</evidence>
<dbReference type="Pfam" id="PF01113">
    <property type="entry name" value="DapB_N"/>
    <property type="match status" value="1"/>
</dbReference>
<comment type="catalytic activity">
    <reaction evidence="11 13">
        <text>(S)-2,3,4,5-tetrahydrodipicolinate + NADP(+) + H2O = (2S,4S)-4-hydroxy-2,3,4,5-tetrahydrodipicolinate + NADPH + H(+)</text>
        <dbReference type="Rhea" id="RHEA:35331"/>
        <dbReference type="ChEBI" id="CHEBI:15377"/>
        <dbReference type="ChEBI" id="CHEBI:15378"/>
        <dbReference type="ChEBI" id="CHEBI:16845"/>
        <dbReference type="ChEBI" id="CHEBI:57783"/>
        <dbReference type="ChEBI" id="CHEBI:58349"/>
        <dbReference type="ChEBI" id="CHEBI:67139"/>
        <dbReference type="EC" id="1.17.1.8"/>
    </reaction>
</comment>
<feature type="binding site" evidence="13">
    <location>
        <position position="35"/>
    </location>
    <ligand>
        <name>NAD(+)</name>
        <dbReference type="ChEBI" id="CHEBI:57540"/>
    </ligand>
</feature>
<dbReference type="InterPro" id="IPR036291">
    <property type="entry name" value="NAD(P)-bd_dom_sf"/>
</dbReference>
<feature type="binding site" evidence="13">
    <location>
        <begin position="159"/>
        <end position="160"/>
    </location>
    <ligand>
        <name>(S)-2,3,4,5-tetrahydrodipicolinate</name>
        <dbReference type="ChEBI" id="CHEBI:16845"/>
    </ligand>
</feature>
<feature type="binding site" evidence="13">
    <location>
        <position position="39"/>
    </location>
    <ligand>
        <name>NADP(+)</name>
        <dbReference type="ChEBI" id="CHEBI:58349"/>
    </ligand>
</feature>
<evidence type="ECO:0000256" key="4">
    <source>
        <dbReference type="ARBA" id="ARBA00022857"/>
    </source>
</evidence>
<comment type="catalytic activity">
    <reaction evidence="12 13">
        <text>(S)-2,3,4,5-tetrahydrodipicolinate + NAD(+) + H2O = (2S,4S)-4-hydroxy-2,3,4,5-tetrahydrodipicolinate + NADH + H(+)</text>
        <dbReference type="Rhea" id="RHEA:35323"/>
        <dbReference type="ChEBI" id="CHEBI:15377"/>
        <dbReference type="ChEBI" id="CHEBI:15378"/>
        <dbReference type="ChEBI" id="CHEBI:16845"/>
        <dbReference type="ChEBI" id="CHEBI:57540"/>
        <dbReference type="ChEBI" id="CHEBI:57945"/>
        <dbReference type="ChEBI" id="CHEBI:67139"/>
        <dbReference type="EC" id="1.17.1.8"/>
    </reaction>
</comment>
<dbReference type="CDD" id="cd02274">
    <property type="entry name" value="DHDPR_N"/>
    <property type="match status" value="1"/>
</dbReference>
<dbReference type="PANTHER" id="PTHR20836:SF0">
    <property type="entry name" value="4-HYDROXY-TETRAHYDRODIPICOLINATE REDUCTASE 1, CHLOROPLASTIC-RELATED"/>
    <property type="match status" value="1"/>
</dbReference>
<dbReference type="SUPFAM" id="SSF51735">
    <property type="entry name" value="NAD(P)-binding Rossmann-fold domains"/>
    <property type="match status" value="1"/>
</dbReference>
<feature type="domain" description="Dihydrodipicolinate reductase C-terminal" evidence="15">
    <location>
        <begin position="122"/>
        <end position="259"/>
    </location>
</feature>
<keyword evidence="5 13" id="KW-0220">Diaminopimelate biosynthesis</keyword>
<feature type="active site" description="Proton donor" evidence="13">
    <location>
        <position position="153"/>
    </location>
</feature>
<dbReference type="EMBL" id="CP065938">
    <property type="protein sequence ID" value="UWX05760.1"/>
    <property type="molecule type" value="Genomic_DNA"/>
</dbReference>
<evidence type="ECO:0000256" key="13">
    <source>
        <dbReference type="HAMAP-Rule" id="MF_00102"/>
    </source>
</evidence>
<feature type="domain" description="Dihydrodipicolinate reductase N-terminal" evidence="14">
    <location>
        <begin position="4"/>
        <end position="119"/>
    </location>
</feature>
<comment type="subcellular location">
    <subcellularLocation>
        <location evidence="13">Cytoplasm</location>
    </subcellularLocation>
</comment>
<evidence type="ECO:0000256" key="12">
    <source>
        <dbReference type="ARBA" id="ARBA00049396"/>
    </source>
</evidence>
<dbReference type="GO" id="GO:0008839">
    <property type="term" value="F:4-hydroxy-tetrahydrodipicolinate reductase"/>
    <property type="evidence" value="ECO:0007669"/>
    <property type="project" value="UniProtKB-EC"/>
</dbReference>
<evidence type="ECO:0000259" key="14">
    <source>
        <dbReference type="Pfam" id="PF01113"/>
    </source>
</evidence>
<evidence type="ECO:0000313" key="16">
    <source>
        <dbReference type="EMBL" id="UWX05760.1"/>
    </source>
</evidence>
<feature type="binding site" evidence="13">
    <location>
        <begin position="92"/>
        <end position="94"/>
    </location>
    <ligand>
        <name>NAD(+)</name>
        <dbReference type="ChEBI" id="CHEBI:57540"/>
    </ligand>
</feature>
<keyword evidence="7 13" id="KW-0520">NAD</keyword>
<proteinExistence type="inferred from homology"/>
<keyword evidence="4 13" id="KW-0521">NADP</keyword>
<evidence type="ECO:0000256" key="7">
    <source>
        <dbReference type="ARBA" id="ARBA00023027"/>
    </source>
</evidence>
<evidence type="ECO:0000259" key="15">
    <source>
        <dbReference type="Pfam" id="PF05173"/>
    </source>
</evidence>
<dbReference type="Gene3D" id="3.30.360.10">
    <property type="entry name" value="Dihydrodipicolinate Reductase, domain 2"/>
    <property type="match status" value="1"/>
</dbReference>
<evidence type="ECO:0000256" key="10">
    <source>
        <dbReference type="ARBA" id="ARBA00038983"/>
    </source>
</evidence>